<evidence type="ECO:0000256" key="2">
    <source>
        <dbReference type="ARBA" id="ARBA00035112"/>
    </source>
</evidence>
<proteinExistence type="inferred from homology"/>
<dbReference type="Proteomes" id="UP000799753">
    <property type="component" value="Unassembled WGS sequence"/>
</dbReference>
<keyword evidence="3" id="KW-1133">Transmembrane helix</keyword>
<name>A0A6A6S0A0_9PLEO</name>
<organism evidence="4 5">
    <name type="scientific">Massarina eburnea CBS 473.64</name>
    <dbReference type="NCBI Taxonomy" id="1395130"/>
    <lineage>
        <taxon>Eukaryota</taxon>
        <taxon>Fungi</taxon>
        <taxon>Dikarya</taxon>
        <taxon>Ascomycota</taxon>
        <taxon>Pezizomycotina</taxon>
        <taxon>Dothideomycetes</taxon>
        <taxon>Pleosporomycetidae</taxon>
        <taxon>Pleosporales</taxon>
        <taxon>Massarineae</taxon>
        <taxon>Massarinaceae</taxon>
        <taxon>Massarina</taxon>
    </lineage>
</organism>
<evidence type="ECO:0000256" key="3">
    <source>
        <dbReference type="SAM" id="Phobius"/>
    </source>
</evidence>
<evidence type="ECO:0000313" key="4">
    <source>
        <dbReference type="EMBL" id="KAF2641000.1"/>
    </source>
</evidence>
<gene>
    <name evidence="4" type="ORF">P280DRAFT_517238</name>
</gene>
<sequence length="221" mass="24827">MFDAKRICTIQRIVFFTSFLLLVIFVTIFSQNPPTFSQETTPTTSDTERSYPQQFHGFISDDPSGWASRPLSKQGGFLITQYNETYKVAYGVSMFHALHCVEMLRVMITPEEEEGHMMHLASGIESQVGDTRRHLVHCLDYIIQVLKCGGDATIEPPTLTLDDEGNILKQEVTADGSVHICKNTDSLYDLATKSEVMPLPWFEARSGDTVEDLFGQLLHSA</sequence>
<feature type="transmembrane region" description="Helical" evidence="3">
    <location>
        <begin position="12"/>
        <end position="30"/>
    </location>
</feature>
<dbReference type="Pfam" id="PF11807">
    <property type="entry name" value="UstYa"/>
    <property type="match status" value="1"/>
</dbReference>
<keyword evidence="3" id="KW-0472">Membrane</keyword>
<dbReference type="InterPro" id="IPR021765">
    <property type="entry name" value="UstYa-like"/>
</dbReference>
<keyword evidence="5" id="KW-1185">Reference proteome</keyword>
<dbReference type="PANTHER" id="PTHR33365">
    <property type="entry name" value="YALI0B05434P"/>
    <property type="match status" value="1"/>
</dbReference>
<dbReference type="AlphaFoldDB" id="A0A6A6S0A0"/>
<dbReference type="GO" id="GO:0043386">
    <property type="term" value="P:mycotoxin biosynthetic process"/>
    <property type="evidence" value="ECO:0007669"/>
    <property type="project" value="InterPro"/>
</dbReference>
<dbReference type="EMBL" id="MU006783">
    <property type="protein sequence ID" value="KAF2641000.1"/>
    <property type="molecule type" value="Genomic_DNA"/>
</dbReference>
<comment type="pathway">
    <text evidence="1">Mycotoxin biosynthesis.</text>
</comment>
<dbReference type="OrthoDB" id="3789900at2759"/>
<evidence type="ECO:0000256" key="1">
    <source>
        <dbReference type="ARBA" id="ARBA00004685"/>
    </source>
</evidence>
<evidence type="ECO:0000313" key="5">
    <source>
        <dbReference type="Proteomes" id="UP000799753"/>
    </source>
</evidence>
<reference evidence="4" key="1">
    <citation type="journal article" date="2020" name="Stud. Mycol.">
        <title>101 Dothideomycetes genomes: a test case for predicting lifestyles and emergence of pathogens.</title>
        <authorList>
            <person name="Haridas S."/>
            <person name="Albert R."/>
            <person name="Binder M."/>
            <person name="Bloem J."/>
            <person name="Labutti K."/>
            <person name="Salamov A."/>
            <person name="Andreopoulos B."/>
            <person name="Baker S."/>
            <person name="Barry K."/>
            <person name="Bills G."/>
            <person name="Bluhm B."/>
            <person name="Cannon C."/>
            <person name="Castanera R."/>
            <person name="Culley D."/>
            <person name="Daum C."/>
            <person name="Ezra D."/>
            <person name="Gonzalez J."/>
            <person name="Henrissat B."/>
            <person name="Kuo A."/>
            <person name="Liang C."/>
            <person name="Lipzen A."/>
            <person name="Lutzoni F."/>
            <person name="Magnuson J."/>
            <person name="Mondo S."/>
            <person name="Nolan M."/>
            <person name="Ohm R."/>
            <person name="Pangilinan J."/>
            <person name="Park H.-J."/>
            <person name="Ramirez L."/>
            <person name="Alfaro M."/>
            <person name="Sun H."/>
            <person name="Tritt A."/>
            <person name="Yoshinaga Y."/>
            <person name="Zwiers L.-H."/>
            <person name="Turgeon B."/>
            <person name="Goodwin S."/>
            <person name="Spatafora J."/>
            <person name="Crous P."/>
            <person name="Grigoriev I."/>
        </authorList>
    </citation>
    <scope>NUCLEOTIDE SEQUENCE</scope>
    <source>
        <strain evidence="4">CBS 473.64</strain>
    </source>
</reference>
<protein>
    <submittedName>
        <fullName evidence="4">Uncharacterized protein</fullName>
    </submittedName>
</protein>
<keyword evidence="3" id="KW-0812">Transmembrane</keyword>
<comment type="similarity">
    <text evidence="2">Belongs to the ustYa family.</text>
</comment>
<dbReference type="PANTHER" id="PTHR33365:SF4">
    <property type="entry name" value="CYCLOCHLOROTINE BIOSYNTHESIS PROTEIN O"/>
    <property type="match status" value="1"/>
</dbReference>
<accession>A0A6A6S0A0</accession>